<sequence>MLRLCILLLISCSVSGQTGMQDVVDQFAGSQVLRNALKAVDVRDATTGRRVASYQPEVACIPASTQKLITSAVAMDVLGADHRFVTRLVTGGAVEQGVLRGHLYVVGGGDPTLGSSRMEGVDDIDAVVQRWVRAVRQRGITRITGAVVGDGSYFGTDGAGRGWPWADLGNYYGAGTYGLNINENSYVLSLTQRQQEGSTPPVSSTDPVIPGLVFTNELRSGPRGSGDQAYIFGAPFTYHYFIRGSIPVGTGRFRIRGSIPDPPLLVAQLLTVALREAGVEVVQSPATHLSVGALPEGTGEQLDERRSPPLAEIVDRTNLTSNNLFAETLLREVHRTRATAGDDLTEVIVDWLEARGIATEGLQLQDGSGLSPRNYFPASLMTALLVDRAGATRWRRSIPLAGRSGSLKNVLKGTVAEGRVWGKSGTVDGVRAYAGYVDRPDGRRLVYHIAVNNHTLRGAQLNPLIYELMRALCTAGL</sequence>
<dbReference type="PANTHER" id="PTHR30023">
    <property type="entry name" value="D-ALANYL-D-ALANINE CARBOXYPEPTIDASE"/>
    <property type="match status" value="1"/>
</dbReference>
<dbReference type="Proteomes" id="UP000837803">
    <property type="component" value="Unassembled WGS sequence"/>
</dbReference>
<evidence type="ECO:0000313" key="5">
    <source>
        <dbReference type="Proteomes" id="UP000837803"/>
    </source>
</evidence>
<dbReference type="InterPro" id="IPR000667">
    <property type="entry name" value="Peptidase_S13"/>
</dbReference>
<dbReference type="GO" id="GO:0009002">
    <property type="term" value="F:serine-type D-Ala-D-Ala carboxypeptidase activity"/>
    <property type="evidence" value="ECO:0007669"/>
    <property type="project" value="UniProtKB-EC"/>
</dbReference>
<keyword evidence="3" id="KW-0732">Signal</keyword>
<reference evidence="4" key="1">
    <citation type="submission" date="2021-12" db="EMBL/GenBank/DDBJ databases">
        <authorList>
            <person name="Rodrigo-Torres L."/>
            <person name="Arahal R. D."/>
            <person name="Lucena T."/>
        </authorList>
    </citation>
    <scope>NUCLEOTIDE SEQUENCE</scope>
    <source>
        <strain evidence="4">CECT 8419</strain>
    </source>
</reference>
<name>A0ABM9B284_9BACT</name>
<dbReference type="EC" id="3.4.16.4" evidence="4"/>
<feature type="signal peptide" evidence="3">
    <location>
        <begin position="1"/>
        <end position="16"/>
    </location>
</feature>
<protein>
    <submittedName>
        <fullName evidence="4">D-alanyl-D-alanine carboxypeptidase DacC</fullName>
        <ecNumber evidence="4">3.4.16.4</ecNumber>
    </submittedName>
</protein>
<keyword evidence="4" id="KW-0645">Protease</keyword>
<dbReference type="Pfam" id="PF02113">
    <property type="entry name" value="Peptidase_S13"/>
    <property type="match status" value="1"/>
</dbReference>
<comment type="caution">
    <text evidence="4">The sequence shown here is derived from an EMBL/GenBank/DDBJ whole genome shotgun (WGS) entry which is preliminary data.</text>
</comment>
<proteinExistence type="inferred from homology"/>
<gene>
    <name evidence="4" type="primary">dacC_2</name>
    <name evidence="4" type="ORF">LEM8419_02094</name>
</gene>
<keyword evidence="2 4" id="KW-0378">Hydrolase</keyword>
<dbReference type="NCBIfam" id="TIGR00666">
    <property type="entry name" value="PBP4"/>
    <property type="match status" value="1"/>
</dbReference>
<keyword evidence="5" id="KW-1185">Reference proteome</keyword>
<dbReference type="InterPro" id="IPR012338">
    <property type="entry name" value="Beta-lactam/transpept-like"/>
</dbReference>
<evidence type="ECO:0000256" key="1">
    <source>
        <dbReference type="ARBA" id="ARBA00006096"/>
    </source>
</evidence>
<organism evidence="4 5">
    <name type="scientific">Neolewinella maritima</name>
    <dbReference type="NCBI Taxonomy" id="1383882"/>
    <lineage>
        <taxon>Bacteria</taxon>
        <taxon>Pseudomonadati</taxon>
        <taxon>Bacteroidota</taxon>
        <taxon>Saprospiria</taxon>
        <taxon>Saprospirales</taxon>
        <taxon>Lewinellaceae</taxon>
        <taxon>Neolewinella</taxon>
    </lineage>
</organism>
<dbReference type="PRINTS" id="PR00922">
    <property type="entry name" value="DADACBPTASE3"/>
</dbReference>
<feature type="chain" id="PRO_5046687212" evidence="3">
    <location>
        <begin position="17"/>
        <end position="477"/>
    </location>
</feature>
<dbReference type="SUPFAM" id="SSF56601">
    <property type="entry name" value="beta-lactamase/transpeptidase-like"/>
    <property type="match status" value="1"/>
</dbReference>
<keyword evidence="4" id="KW-0121">Carboxypeptidase</keyword>
<dbReference type="EMBL" id="CAKLPZ010000002">
    <property type="protein sequence ID" value="CAH1001196.1"/>
    <property type="molecule type" value="Genomic_DNA"/>
</dbReference>
<dbReference type="Gene3D" id="3.50.80.20">
    <property type="entry name" value="D-Ala-D-Ala carboxypeptidase C, peptidase S13"/>
    <property type="match status" value="1"/>
</dbReference>
<dbReference type="PANTHER" id="PTHR30023:SF0">
    <property type="entry name" value="PENICILLIN-SENSITIVE CARBOXYPEPTIDASE A"/>
    <property type="match status" value="1"/>
</dbReference>
<evidence type="ECO:0000256" key="2">
    <source>
        <dbReference type="ARBA" id="ARBA00022801"/>
    </source>
</evidence>
<dbReference type="Gene3D" id="3.40.710.10">
    <property type="entry name" value="DD-peptidase/beta-lactamase superfamily"/>
    <property type="match status" value="2"/>
</dbReference>
<accession>A0ABM9B284</accession>
<evidence type="ECO:0000256" key="3">
    <source>
        <dbReference type="SAM" id="SignalP"/>
    </source>
</evidence>
<evidence type="ECO:0000313" key="4">
    <source>
        <dbReference type="EMBL" id="CAH1001196.1"/>
    </source>
</evidence>
<comment type="similarity">
    <text evidence="1">Belongs to the peptidase S13 family.</text>
</comment>